<name>A0ABV6GL24_9BACI</name>
<reference evidence="1 2" key="1">
    <citation type="submission" date="2024-09" db="EMBL/GenBank/DDBJ databases">
        <authorList>
            <person name="Sun Q."/>
            <person name="Mori K."/>
        </authorList>
    </citation>
    <scope>NUCLEOTIDE SEQUENCE [LARGE SCALE GENOMIC DNA]</scope>
    <source>
        <strain evidence="1 2">CCM 7228</strain>
    </source>
</reference>
<evidence type="ECO:0000313" key="1">
    <source>
        <dbReference type="EMBL" id="MFC0273627.1"/>
    </source>
</evidence>
<gene>
    <name evidence="1" type="ORF">ACFFIX_19735</name>
</gene>
<dbReference type="Proteomes" id="UP001589854">
    <property type="component" value="Unassembled WGS sequence"/>
</dbReference>
<accession>A0ABV6GL24</accession>
<dbReference type="EMBL" id="JBHLVO010000022">
    <property type="protein sequence ID" value="MFC0273627.1"/>
    <property type="molecule type" value="Genomic_DNA"/>
</dbReference>
<dbReference type="RefSeq" id="WP_378937121.1">
    <property type="nucleotide sequence ID" value="NZ_JBHLVO010000022.1"/>
</dbReference>
<sequence>MKCPICDKEINNYSNNYMEHTLMEEHATCKDENHFYRYKIGNYEECIGGVIFQSHYADLEEERKLYKFVLELNRENYQKKVNT</sequence>
<comment type="caution">
    <text evidence="1">The sequence shown here is derived from an EMBL/GenBank/DDBJ whole genome shotgun (WGS) entry which is preliminary data.</text>
</comment>
<keyword evidence="2" id="KW-1185">Reference proteome</keyword>
<evidence type="ECO:0008006" key="3">
    <source>
        <dbReference type="Google" id="ProtNLM"/>
    </source>
</evidence>
<evidence type="ECO:0000313" key="2">
    <source>
        <dbReference type="Proteomes" id="UP001589854"/>
    </source>
</evidence>
<proteinExistence type="predicted"/>
<protein>
    <recommendedName>
        <fullName evidence="3">C2H2-type domain-containing protein</fullName>
    </recommendedName>
</protein>
<organism evidence="1 2">
    <name type="scientific">Metabacillus herbersteinensis</name>
    <dbReference type="NCBI Taxonomy" id="283816"/>
    <lineage>
        <taxon>Bacteria</taxon>
        <taxon>Bacillati</taxon>
        <taxon>Bacillota</taxon>
        <taxon>Bacilli</taxon>
        <taxon>Bacillales</taxon>
        <taxon>Bacillaceae</taxon>
        <taxon>Metabacillus</taxon>
    </lineage>
</organism>